<evidence type="ECO:0000259" key="4">
    <source>
        <dbReference type="PROSITE" id="PS50172"/>
    </source>
</evidence>
<dbReference type="SUPFAM" id="SSF55729">
    <property type="entry name" value="Acyl-CoA N-acyltransferases (Nat)"/>
    <property type="match status" value="1"/>
</dbReference>
<dbReference type="GO" id="GO:0005634">
    <property type="term" value="C:nucleus"/>
    <property type="evidence" value="ECO:0007669"/>
    <property type="project" value="UniProtKB-SubCell"/>
</dbReference>
<dbReference type="Proteomes" id="UP000006882">
    <property type="component" value="Chromosome G7"/>
</dbReference>
<evidence type="ECO:0000256" key="2">
    <source>
        <dbReference type="ARBA" id="ARBA00022763"/>
    </source>
</evidence>
<dbReference type="eggNOG" id="KOG2043">
    <property type="taxonomic scope" value="Eukaryota"/>
</dbReference>
<dbReference type="CDD" id="cd04301">
    <property type="entry name" value="NAT_SF"/>
    <property type="match status" value="1"/>
</dbReference>
<dbReference type="InterPro" id="IPR051579">
    <property type="entry name" value="DDR_Transcriptional_Reg"/>
</dbReference>
<evidence type="ECO:0000313" key="6">
    <source>
        <dbReference type="Proteomes" id="UP000006882"/>
    </source>
</evidence>
<dbReference type="PROSITE" id="PS50172">
    <property type="entry name" value="BRCT"/>
    <property type="match status" value="2"/>
</dbReference>
<dbReference type="InterPro" id="IPR001357">
    <property type="entry name" value="BRCT_dom"/>
</dbReference>
<dbReference type="OrthoDB" id="342264at2759"/>
<dbReference type="SMART" id="SM00292">
    <property type="entry name" value="BRCT"/>
    <property type="match status" value="2"/>
</dbReference>
<gene>
    <name evidence="5" type="ORF">PRUPE_7G049600</name>
</gene>
<evidence type="ECO:0000256" key="1">
    <source>
        <dbReference type="ARBA" id="ARBA00004123"/>
    </source>
</evidence>
<dbReference type="SUPFAM" id="SSF52113">
    <property type="entry name" value="BRCT domain"/>
    <property type="match status" value="2"/>
</dbReference>
<dbReference type="InterPro" id="IPR016181">
    <property type="entry name" value="Acyl_CoA_acyltransferase"/>
</dbReference>
<keyword evidence="2" id="KW-0227">DNA damage</keyword>
<dbReference type="Gramene" id="ONH95062">
    <property type="protein sequence ID" value="ONH95062"/>
    <property type="gene ID" value="PRUPE_7G049600"/>
</dbReference>
<dbReference type="Pfam" id="PF16770">
    <property type="entry name" value="RTT107_BRCT_5"/>
    <property type="match status" value="1"/>
</dbReference>
<dbReference type="PANTHER" id="PTHR23196">
    <property type="entry name" value="PAX TRANSCRIPTION ACTIVATION DOMAIN INTERACTING PROTEIN"/>
    <property type="match status" value="1"/>
</dbReference>
<dbReference type="CDD" id="cd18432">
    <property type="entry name" value="BRCT_PAXIP1_rpt6_like"/>
    <property type="match status" value="1"/>
</dbReference>
<evidence type="ECO:0000313" key="5">
    <source>
        <dbReference type="EMBL" id="ONH95062.1"/>
    </source>
</evidence>
<dbReference type="Gene3D" id="3.40.630.30">
    <property type="match status" value="1"/>
</dbReference>
<dbReference type="Gene3D" id="3.40.50.10190">
    <property type="entry name" value="BRCT domain"/>
    <property type="match status" value="2"/>
</dbReference>
<dbReference type="InterPro" id="IPR036420">
    <property type="entry name" value="BRCT_dom_sf"/>
</dbReference>
<feature type="domain" description="BRCT" evidence="4">
    <location>
        <begin position="578"/>
        <end position="662"/>
    </location>
</feature>
<sequence length="673" mass="73952">MAPRKTATPSSSLSPIPIGNCEVTVEAANFSCQSDPNTLKISVSRSAKISISVRKEMERNNDSIAAYETFLVGNPSFVVVNPKDADSCQKSYLQEVLKMYIRELPAMNFAANTGKQSMFLERCVTNGKYCTLLLKSQSVGDSEEVIAAITYQIVPADTQYAEIPLAAVSSIYQHKGFGSCLFMELRKRLQSVGICTIFCWGDKDSEGFWLKQGFVSIAEVDTKGKCRRIPIKADIRRALCFPGGSTLMVLHLNQDVSTNTAESLKLGILLKPNGKSSTALENQLPGFSKGNYTTLNSENQMSLSSENCQPENLVNGLPREDKGSQCRETMQCIRDPVHLFREDSSKFVSAAVVFTSGVDADVRHCSCSKQVSCAKRKVWEASMSSLKSKKVKGSHQVGCQSESNFSLVSETDGSDSCLRGCSFVSYKDKPLVADPPRDLLGSSYKEKNAEECGPVNITSETLVRKEFQTQREFFKIMLMNIADDTKKANLTKVIEDLGGAITSDGSTSTHVVTGKVRTTLNFCTALCSGAWIVSPSWLKESFRQGRYVDESSYILDDKEYVLKYKTELRGAVLRAKASPQGLLKGYDVCIAAHVQPTARMLSSIVRSAGGNIISELEKVNEASKTIFVACEEDMEEVLLAVKKGIWTFSSDWLMNCVMGQELDLEAPQFAESL</sequence>
<accession>A0A251N6W3</accession>
<proteinExistence type="predicted"/>
<dbReference type="AlphaFoldDB" id="A0A251N6W3"/>
<feature type="domain" description="BRCT" evidence="4">
    <location>
        <begin position="476"/>
        <end position="555"/>
    </location>
</feature>
<dbReference type="EMBL" id="CM007657">
    <property type="protein sequence ID" value="ONH95062.1"/>
    <property type="molecule type" value="Genomic_DNA"/>
</dbReference>
<keyword evidence="3" id="KW-0539">Nucleus</keyword>
<dbReference type="SMR" id="A0A251N6W3"/>
<dbReference type="PANTHER" id="PTHR23196:SF8">
    <property type="entry name" value="N-ACETYLTRANSFERASE"/>
    <property type="match status" value="1"/>
</dbReference>
<comment type="subcellular location">
    <subcellularLocation>
        <location evidence="1">Nucleus</location>
    </subcellularLocation>
</comment>
<evidence type="ECO:0000256" key="3">
    <source>
        <dbReference type="ARBA" id="ARBA00023242"/>
    </source>
</evidence>
<protein>
    <recommendedName>
        <fullName evidence="4">BRCT domain-containing protein</fullName>
    </recommendedName>
</protein>
<keyword evidence="6" id="KW-1185">Reference proteome</keyword>
<dbReference type="GO" id="GO:0006974">
    <property type="term" value="P:DNA damage response"/>
    <property type="evidence" value="ECO:0007669"/>
    <property type="project" value="UniProtKB-KW"/>
</dbReference>
<reference evidence="5 6" key="1">
    <citation type="journal article" date="2013" name="Nat. Genet.">
        <title>The high-quality draft genome of peach (Prunus persica) identifies unique patterns of genetic diversity, domestication and genome evolution.</title>
        <authorList>
            <consortium name="International Peach Genome Initiative"/>
            <person name="Verde I."/>
            <person name="Abbott A.G."/>
            <person name="Scalabrin S."/>
            <person name="Jung S."/>
            <person name="Shu S."/>
            <person name="Marroni F."/>
            <person name="Zhebentyayeva T."/>
            <person name="Dettori M.T."/>
            <person name="Grimwood J."/>
            <person name="Cattonaro F."/>
            <person name="Zuccolo A."/>
            <person name="Rossini L."/>
            <person name="Jenkins J."/>
            <person name="Vendramin E."/>
            <person name="Meisel L.A."/>
            <person name="Decroocq V."/>
            <person name="Sosinski B."/>
            <person name="Prochnik S."/>
            <person name="Mitros T."/>
            <person name="Policriti A."/>
            <person name="Cipriani G."/>
            <person name="Dondini L."/>
            <person name="Ficklin S."/>
            <person name="Goodstein D.M."/>
            <person name="Xuan P."/>
            <person name="Del Fabbro C."/>
            <person name="Aramini V."/>
            <person name="Copetti D."/>
            <person name="Gonzalez S."/>
            <person name="Horner D.S."/>
            <person name="Falchi R."/>
            <person name="Lucas S."/>
            <person name="Mica E."/>
            <person name="Maldonado J."/>
            <person name="Lazzari B."/>
            <person name="Bielenberg D."/>
            <person name="Pirona R."/>
            <person name="Miculan M."/>
            <person name="Barakat A."/>
            <person name="Testolin R."/>
            <person name="Stella A."/>
            <person name="Tartarini S."/>
            <person name="Tonutti P."/>
            <person name="Arus P."/>
            <person name="Orellana A."/>
            <person name="Wells C."/>
            <person name="Main D."/>
            <person name="Vizzotto G."/>
            <person name="Silva H."/>
            <person name="Salamini F."/>
            <person name="Schmutz J."/>
            <person name="Morgante M."/>
            <person name="Rokhsar D.S."/>
        </authorList>
    </citation>
    <scope>NUCLEOTIDE SEQUENCE [LARGE SCALE GENOMIC DNA]</scope>
    <source>
        <strain evidence="6">cv. Nemared</strain>
    </source>
</reference>
<dbReference type="Pfam" id="PF16589">
    <property type="entry name" value="BRCT_2"/>
    <property type="match status" value="1"/>
</dbReference>
<name>A0A251N6W3_PRUPE</name>
<organism evidence="5 6">
    <name type="scientific">Prunus persica</name>
    <name type="common">Peach</name>
    <name type="synonym">Amygdalus persica</name>
    <dbReference type="NCBI Taxonomy" id="3760"/>
    <lineage>
        <taxon>Eukaryota</taxon>
        <taxon>Viridiplantae</taxon>
        <taxon>Streptophyta</taxon>
        <taxon>Embryophyta</taxon>
        <taxon>Tracheophyta</taxon>
        <taxon>Spermatophyta</taxon>
        <taxon>Magnoliopsida</taxon>
        <taxon>eudicotyledons</taxon>
        <taxon>Gunneridae</taxon>
        <taxon>Pentapetalae</taxon>
        <taxon>rosids</taxon>
        <taxon>fabids</taxon>
        <taxon>Rosales</taxon>
        <taxon>Rosaceae</taxon>
        <taxon>Amygdaloideae</taxon>
        <taxon>Amygdaleae</taxon>
        <taxon>Prunus</taxon>
    </lineage>
</organism>
<dbReference type="STRING" id="3760.A0A251N6W3"/>